<accession>A0ABR1TEW4</accession>
<evidence type="ECO:0000256" key="1">
    <source>
        <dbReference type="SAM" id="Phobius"/>
    </source>
</evidence>
<dbReference type="Proteomes" id="UP001444661">
    <property type="component" value="Unassembled WGS sequence"/>
</dbReference>
<organism evidence="2 3">
    <name type="scientific">Apiospora rasikravindrae</name>
    <dbReference type="NCBI Taxonomy" id="990691"/>
    <lineage>
        <taxon>Eukaryota</taxon>
        <taxon>Fungi</taxon>
        <taxon>Dikarya</taxon>
        <taxon>Ascomycota</taxon>
        <taxon>Pezizomycotina</taxon>
        <taxon>Sordariomycetes</taxon>
        <taxon>Xylariomycetidae</taxon>
        <taxon>Amphisphaeriales</taxon>
        <taxon>Apiosporaceae</taxon>
        <taxon>Apiospora</taxon>
    </lineage>
</organism>
<proteinExistence type="predicted"/>
<comment type="caution">
    <text evidence="2">The sequence shown here is derived from an EMBL/GenBank/DDBJ whole genome shotgun (WGS) entry which is preliminary data.</text>
</comment>
<keyword evidence="3" id="KW-1185">Reference proteome</keyword>
<feature type="transmembrane region" description="Helical" evidence="1">
    <location>
        <begin position="301"/>
        <end position="326"/>
    </location>
</feature>
<evidence type="ECO:0000313" key="2">
    <source>
        <dbReference type="EMBL" id="KAK8045165.1"/>
    </source>
</evidence>
<keyword evidence="1" id="KW-0812">Transmembrane</keyword>
<name>A0ABR1TEW4_9PEZI</name>
<protein>
    <submittedName>
        <fullName evidence="2">Uncharacterized protein</fullName>
    </submittedName>
</protein>
<dbReference type="EMBL" id="JAQQWK010000003">
    <property type="protein sequence ID" value="KAK8045165.1"/>
    <property type="molecule type" value="Genomic_DNA"/>
</dbReference>
<gene>
    <name evidence="2" type="ORF">PG993_005189</name>
</gene>
<evidence type="ECO:0000313" key="3">
    <source>
        <dbReference type="Proteomes" id="UP001444661"/>
    </source>
</evidence>
<reference evidence="2 3" key="1">
    <citation type="submission" date="2023-01" db="EMBL/GenBank/DDBJ databases">
        <title>Analysis of 21 Apiospora genomes using comparative genomics revels a genus with tremendous synthesis potential of carbohydrate active enzymes and secondary metabolites.</title>
        <authorList>
            <person name="Sorensen T."/>
        </authorList>
    </citation>
    <scope>NUCLEOTIDE SEQUENCE [LARGE SCALE GENOMIC DNA]</scope>
    <source>
        <strain evidence="2 3">CBS 33761</strain>
    </source>
</reference>
<keyword evidence="1" id="KW-1133">Transmembrane helix</keyword>
<keyword evidence="1" id="KW-0472">Membrane</keyword>
<sequence>MGLCTLLWNWEICDAFRKGQEPCQEPDCPWKRSSKLERFFNFYKEVTSSYVPELLAGSPAALRSHDDLLDLIKTIRSQPTRTRTELTAAYFTGRKNVMTAPLPADQHRAVNLAVQVMSMISCTASKHAFGGVLELGSLPILWQDRVGFADFISSAFPVSEPRRIQPEVRFAIVAARLKKIASLRFEPTDDLRNHLRLDSQNGAVQSSRTSAMLAQISREVLHSIQTVLFPFNSDSEILLRGLVRKESLDPDCTQYGFTVGGDDFAYSFFGSKLMDLYEEVNNPSPRGFMEKWFERRSGARYVMMATLIGVIIAIVLGILSLAIGIFQSWVAYQAWKYPVSTGN</sequence>